<gene>
    <name evidence="2" type="ordered locus">Galf_1484</name>
</gene>
<feature type="domain" description="DSBA-like thioredoxin" evidence="1">
    <location>
        <begin position="10"/>
        <end position="189"/>
    </location>
</feature>
<dbReference type="InterPro" id="IPR001853">
    <property type="entry name" value="DSBA-like_thioredoxin_dom"/>
</dbReference>
<sequence>MTTPVLHYIFDPFCGWCYAAAPLVATTRSIEGLQLVLHGGGLMSGSARRKVAPALRSQIMGYDRRIAEVSGQPFGDAYFNGLLCNEDAVMDSTPPIAAILATEDCGRSGLDMLTALQQAHYIEGKVVSNLDCLHSLASTLGIDAKEFSEKMERQLGGAVDDHIQTSRQLMQRIGGNGFPTMVLETEKGFQRLDIGNYFGHPEQWRVFLQSQLPG</sequence>
<dbReference type="KEGG" id="gca:Galf_1484"/>
<dbReference type="Gene3D" id="3.40.30.10">
    <property type="entry name" value="Glutaredoxin"/>
    <property type="match status" value="1"/>
</dbReference>
<evidence type="ECO:0000259" key="1">
    <source>
        <dbReference type="Pfam" id="PF01323"/>
    </source>
</evidence>
<dbReference type="CDD" id="cd03025">
    <property type="entry name" value="DsbA_FrnE_like"/>
    <property type="match status" value="1"/>
</dbReference>
<dbReference type="STRING" id="395494.Galf_1484"/>
<evidence type="ECO:0000313" key="3">
    <source>
        <dbReference type="Proteomes" id="UP000001235"/>
    </source>
</evidence>
<dbReference type="SUPFAM" id="SSF52833">
    <property type="entry name" value="Thioredoxin-like"/>
    <property type="match status" value="1"/>
</dbReference>
<accession>D9SG56</accession>
<dbReference type="OrthoDB" id="9813770at2"/>
<dbReference type="EMBL" id="CP002159">
    <property type="protein sequence ID" value="ADL55503.1"/>
    <property type="molecule type" value="Genomic_DNA"/>
</dbReference>
<name>D9SG56_GALCS</name>
<proteinExistence type="predicted"/>
<dbReference type="GO" id="GO:0016491">
    <property type="term" value="F:oxidoreductase activity"/>
    <property type="evidence" value="ECO:0007669"/>
    <property type="project" value="InterPro"/>
</dbReference>
<dbReference type="eggNOG" id="COG3531">
    <property type="taxonomic scope" value="Bacteria"/>
</dbReference>
<evidence type="ECO:0000313" key="2">
    <source>
        <dbReference type="EMBL" id="ADL55503.1"/>
    </source>
</evidence>
<dbReference type="Proteomes" id="UP000001235">
    <property type="component" value="Chromosome"/>
</dbReference>
<dbReference type="HOGENOM" id="CLU_097497_0_0_4"/>
<dbReference type="InterPro" id="IPR036249">
    <property type="entry name" value="Thioredoxin-like_sf"/>
</dbReference>
<keyword evidence="3" id="KW-1185">Reference proteome</keyword>
<organism evidence="2 3">
    <name type="scientific">Gallionella capsiferriformans (strain ES-2)</name>
    <name type="common">Gallionella ferruginea capsiferriformans (strain ES-2)</name>
    <dbReference type="NCBI Taxonomy" id="395494"/>
    <lineage>
        <taxon>Bacteria</taxon>
        <taxon>Pseudomonadati</taxon>
        <taxon>Pseudomonadota</taxon>
        <taxon>Betaproteobacteria</taxon>
        <taxon>Nitrosomonadales</taxon>
        <taxon>Gallionellaceae</taxon>
        <taxon>Gallionella</taxon>
    </lineage>
</organism>
<dbReference type="AlphaFoldDB" id="D9SG56"/>
<dbReference type="RefSeq" id="WP_013293442.1">
    <property type="nucleotide sequence ID" value="NC_014394.1"/>
</dbReference>
<reference evidence="2 3" key="1">
    <citation type="submission" date="2010-08" db="EMBL/GenBank/DDBJ databases">
        <title>Complete sequence of Gallionella capsiferriformans ES-2.</title>
        <authorList>
            <consortium name="US DOE Joint Genome Institute"/>
            <person name="Lucas S."/>
            <person name="Copeland A."/>
            <person name="Lapidus A."/>
            <person name="Cheng J.-F."/>
            <person name="Bruce D."/>
            <person name="Goodwin L."/>
            <person name="Pitluck S."/>
            <person name="Chertkov O."/>
            <person name="Davenport K.W."/>
            <person name="Detter J.C."/>
            <person name="Han C."/>
            <person name="Tapia R."/>
            <person name="Land M."/>
            <person name="Hauser L."/>
            <person name="Chang Y.-J."/>
            <person name="Jeffries C."/>
            <person name="Kyrpides N."/>
            <person name="Ivanova N."/>
            <person name="Mikhailova N."/>
            <person name="Shelobolina E.S."/>
            <person name="Picardal F."/>
            <person name="Roden E."/>
            <person name="Emerson D."/>
            <person name="Woyke T."/>
        </authorList>
    </citation>
    <scope>NUCLEOTIDE SEQUENCE [LARGE SCALE GENOMIC DNA]</scope>
    <source>
        <strain evidence="2 3">ES-2</strain>
    </source>
</reference>
<protein>
    <submittedName>
        <fullName evidence="2">DSBA oxidoreductase</fullName>
    </submittedName>
</protein>
<dbReference type="Pfam" id="PF01323">
    <property type="entry name" value="DSBA"/>
    <property type="match status" value="1"/>
</dbReference>